<evidence type="ECO:0000313" key="1">
    <source>
        <dbReference type="EMBL" id="KKL18983.1"/>
    </source>
</evidence>
<comment type="caution">
    <text evidence="1">The sequence shown here is derived from an EMBL/GenBank/DDBJ whole genome shotgun (WGS) entry which is preliminary data.</text>
</comment>
<proteinExistence type="predicted"/>
<name>A0A0F9E4P8_9ZZZZ</name>
<gene>
    <name evidence="1" type="ORF">LCGC14_2470060</name>
</gene>
<sequence length="29" mass="3304">MMSDNPFVDEKDYVKAVLDTYVSLPDTPI</sequence>
<accession>A0A0F9E4P8</accession>
<dbReference type="AlphaFoldDB" id="A0A0F9E4P8"/>
<feature type="non-terminal residue" evidence="1">
    <location>
        <position position="29"/>
    </location>
</feature>
<organism evidence="1">
    <name type="scientific">marine sediment metagenome</name>
    <dbReference type="NCBI Taxonomy" id="412755"/>
    <lineage>
        <taxon>unclassified sequences</taxon>
        <taxon>metagenomes</taxon>
        <taxon>ecological metagenomes</taxon>
    </lineage>
</organism>
<dbReference type="EMBL" id="LAZR01038654">
    <property type="protein sequence ID" value="KKL18983.1"/>
    <property type="molecule type" value="Genomic_DNA"/>
</dbReference>
<protein>
    <submittedName>
        <fullName evidence="1">Uncharacterized protein</fullName>
    </submittedName>
</protein>
<reference evidence="1" key="1">
    <citation type="journal article" date="2015" name="Nature">
        <title>Complex archaea that bridge the gap between prokaryotes and eukaryotes.</title>
        <authorList>
            <person name="Spang A."/>
            <person name="Saw J.H."/>
            <person name="Jorgensen S.L."/>
            <person name="Zaremba-Niedzwiedzka K."/>
            <person name="Martijn J."/>
            <person name="Lind A.E."/>
            <person name="van Eijk R."/>
            <person name="Schleper C."/>
            <person name="Guy L."/>
            <person name="Ettema T.J."/>
        </authorList>
    </citation>
    <scope>NUCLEOTIDE SEQUENCE</scope>
</reference>